<keyword evidence="3" id="KW-1185">Reference proteome</keyword>
<dbReference type="Proteomes" id="UP001519460">
    <property type="component" value="Unassembled WGS sequence"/>
</dbReference>
<dbReference type="EMBL" id="JACVVK020000128">
    <property type="protein sequence ID" value="KAK7490270.1"/>
    <property type="molecule type" value="Genomic_DNA"/>
</dbReference>
<protein>
    <submittedName>
        <fullName evidence="2">Uncharacterized protein</fullName>
    </submittedName>
</protein>
<name>A0ABD0KTV8_9CAEN</name>
<sequence>VINFQVSLGEEVLTAGITETDAGFGKVDTQSLPPDPRRRPQAKENVCCSSTVCR</sequence>
<accession>A0ABD0KTV8</accession>
<feature type="non-terminal residue" evidence="2">
    <location>
        <position position="1"/>
    </location>
</feature>
<feature type="non-terminal residue" evidence="2">
    <location>
        <position position="54"/>
    </location>
</feature>
<reference evidence="2 3" key="1">
    <citation type="journal article" date="2023" name="Sci. Data">
        <title>Genome assembly of the Korean intertidal mud-creeper Batillaria attramentaria.</title>
        <authorList>
            <person name="Patra A.K."/>
            <person name="Ho P.T."/>
            <person name="Jun S."/>
            <person name="Lee S.J."/>
            <person name="Kim Y."/>
            <person name="Won Y.J."/>
        </authorList>
    </citation>
    <scope>NUCLEOTIDE SEQUENCE [LARGE SCALE GENOMIC DNA]</scope>
    <source>
        <strain evidence="2">Wonlab-2016</strain>
    </source>
</reference>
<proteinExistence type="predicted"/>
<comment type="caution">
    <text evidence="2">The sequence shown here is derived from an EMBL/GenBank/DDBJ whole genome shotgun (WGS) entry which is preliminary data.</text>
</comment>
<dbReference type="AlphaFoldDB" id="A0ABD0KTV8"/>
<organism evidence="2 3">
    <name type="scientific">Batillaria attramentaria</name>
    <dbReference type="NCBI Taxonomy" id="370345"/>
    <lineage>
        <taxon>Eukaryota</taxon>
        <taxon>Metazoa</taxon>
        <taxon>Spiralia</taxon>
        <taxon>Lophotrochozoa</taxon>
        <taxon>Mollusca</taxon>
        <taxon>Gastropoda</taxon>
        <taxon>Caenogastropoda</taxon>
        <taxon>Sorbeoconcha</taxon>
        <taxon>Cerithioidea</taxon>
        <taxon>Batillariidae</taxon>
        <taxon>Batillaria</taxon>
    </lineage>
</organism>
<evidence type="ECO:0000313" key="3">
    <source>
        <dbReference type="Proteomes" id="UP001519460"/>
    </source>
</evidence>
<evidence type="ECO:0000313" key="2">
    <source>
        <dbReference type="EMBL" id="KAK7490270.1"/>
    </source>
</evidence>
<feature type="region of interest" description="Disordered" evidence="1">
    <location>
        <begin position="23"/>
        <end position="43"/>
    </location>
</feature>
<gene>
    <name evidence="2" type="ORF">BaRGS_00018431</name>
</gene>
<evidence type="ECO:0000256" key="1">
    <source>
        <dbReference type="SAM" id="MobiDB-lite"/>
    </source>
</evidence>